<dbReference type="PANTHER" id="PTHR30222:SF17">
    <property type="entry name" value="SPERMIDINE_PUTRESCINE-BINDING PERIPLASMIC PROTEIN"/>
    <property type="match status" value="1"/>
</dbReference>
<protein>
    <submittedName>
        <fullName evidence="6">Iron(III)/spermidine/putrescine ABC transporter, periplasmic substrate-binding protein</fullName>
    </submittedName>
</protein>
<comment type="subcellular location">
    <subcellularLocation>
        <location evidence="1">Periplasm</location>
    </subcellularLocation>
</comment>
<evidence type="ECO:0000256" key="1">
    <source>
        <dbReference type="ARBA" id="ARBA00004418"/>
    </source>
</evidence>
<organism evidence="6 7">
    <name type="scientific">Arcobacter defluvii</name>
    <dbReference type="NCBI Taxonomy" id="873191"/>
    <lineage>
        <taxon>Bacteria</taxon>
        <taxon>Pseudomonadati</taxon>
        <taxon>Campylobacterota</taxon>
        <taxon>Epsilonproteobacteria</taxon>
        <taxon>Campylobacterales</taxon>
        <taxon>Arcobacteraceae</taxon>
        <taxon>Arcobacter</taxon>
    </lineage>
</organism>
<accession>A0AAE7BFE0</accession>
<dbReference type="PRINTS" id="PR00909">
    <property type="entry name" value="SPERMDNBNDNG"/>
</dbReference>
<proteinExistence type="predicted"/>
<dbReference type="RefSeq" id="WP_129012232.1">
    <property type="nucleotide sequence ID" value="NZ_CP053835.1"/>
</dbReference>
<dbReference type="SUPFAM" id="SSF53850">
    <property type="entry name" value="Periplasmic binding protein-like II"/>
    <property type="match status" value="1"/>
</dbReference>
<keyword evidence="4" id="KW-0574">Periplasm</keyword>
<dbReference type="InterPro" id="IPR001188">
    <property type="entry name" value="Sperm_putr-bd"/>
</dbReference>
<name>A0AAE7BFE0_9BACT</name>
<feature type="binding site" evidence="5">
    <location>
        <position position="28"/>
    </location>
    <ligand>
        <name>spermidine</name>
        <dbReference type="ChEBI" id="CHEBI:57834"/>
    </ligand>
</feature>
<feature type="binding site" evidence="5">
    <location>
        <position position="77"/>
    </location>
    <ligand>
        <name>spermidine</name>
        <dbReference type="ChEBI" id="CHEBI:57834"/>
    </ligand>
</feature>
<evidence type="ECO:0000313" key="7">
    <source>
        <dbReference type="Proteomes" id="UP000503313"/>
    </source>
</evidence>
<dbReference type="PANTHER" id="PTHR30222">
    <property type="entry name" value="SPERMIDINE/PUTRESCINE-BINDING PERIPLASMIC PROTEIN"/>
    <property type="match status" value="1"/>
</dbReference>
<dbReference type="AlphaFoldDB" id="A0AAE7BFE0"/>
<feature type="binding site" evidence="5">
    <location>
        <begin position="159"/>
        <end position="162"/>
    </location>
    <ligand>
        <name>spermidine</name>
        <dbReference type="ChEBI" id="CHEBI:57834"/>
    </ligand>
</feature>
<dbReference type="GO" id="GO:0019808">
    <property type="term" value="F:polyamine binding"/>
    <property type="evidence" value="ECO:0007669"/>
    <property type="project" value="InterPro"/>
</dbReference>
<sequence>MKSIFMIISLVISLFASEKVLYVYNWSEYMPESVLENFTKETGIKVKYSTYDSNEAMYAKVKTAGNSGYDIIVPSTYFVNKMSKEGLLEKIDKSKLPNYKNLDSKLLSKPFDPNNNYSIPYLWGSTGISYNTSLVKEDINSWKNLWNPVYKNSILLNDDMREVFGMALKVLGYSANSTNPKEIEEAFNKLKELLPNVKMFYSESQKQVYLNEEVKLGMNFNGEGFMANEENENIKYIYPKEGALLWIDSLVIPKGAKNIDNAHIFINYLLKPEVSKIISEEIGYPSPNAKTLELLDEKTRNNRIIYPNEEDLKNSEFQTDVGEVLPTYEKYWEMLKTSN</sequence>
<reference evidence="6 7" key="1">
    <citation type="submission" date="2020-05" db="EMBL/GenBank/DDBJ databases">
        <title>Complete genome sequencing of Campylobacter and Arcobacter type strains.</title>
        <authorList>
            <person name="Miller W.G."/>
            <person name="Yee E."/>
        </authorList>
    </citation>
    <scope>NUCLEOTIDE SEQUENCE [LARGE SCALE GENOMIC DNA]</scope>
    <source>
        <strain evidence="6 7">LMG 25694</strain>
    </source>
</reference>
<gene>
    <name evidence="6" type="primary">potD</name>
    <name evidence="6" type="ORF">ADFLV_2275</name>
</gene>
<dbReference type="CDD" id="cd13590">
    <property type="entry name" value="PBP2_PotD_PotF_like"/>
    <property type="match status" value="1"/>
</dbReference>
<dbReference type="PIRSF" id="PIRSF019574">
    <property type="entry name" value="Periplasmic_polyamine_BP"/>
    <property type="match status" value="1"/>
</dbReference>
<dbReference type="Gene3D" id="3.40.190.10">
    <property type="entry name" value="Periplasmic binding protein-like II"/>
    <property type="match status" value="2"/>
</dbReference>
<keyword evidence="2" id="KW-0813">Transport</keyword>
<dbReference type="Pfam" id="PF13416">
    <property type="entry name" value="SBP_bac_8"/>
    <property type="match status" value="1"/>
</dbReference>
<dbReference type="EMBL" id="CP053835">
    <property type="protein sequence ID" value="QKF78281.1"/>
    <property type="molecule type" value="Genomic_DNA"/>
</dbReference>
<evidence type="ECO:0000256" key="4">
    <source>
        <dbReference type="ARBA" id="ARBA00022764"/>
    </source>
</evidence>
<evidence type="ECO:0000256" key="5">
    <source>
        <dbReference type="PIRSR" id="PIRSR019574-1"/>
    </source>
</evidence>
<keyword evidence="7" id="KW-1185">Reference proteome</keyword>
<dbReference type="GO" id="GO:0015846">
    <property type="term" value="P:polyamine transport"/>
    <property type="evidence" value="ECO:0007669"/>
    <property type="project" value="InterPro"/>
</dbReference>
<dbReference type="GO" id="GO:0042597">
    <property type="term" value="C:periplasmic space"/>
    <property type="evidence" value="ECO:0007669"/>
    <property type="project" value="UniProtKB-SubCell"/>
</dbReference>
<feature type="binding site" evidence="5">
    <location>
        <position position="318"/>
    </location>
    <ligand>
        <name>spermidine</name>
        <dbReference type="ChEBI" id="CHEBI:57834"/>
    </ligand>
</feature>
<dbReference type="Proteomes" id="UP000503313">
    <property type="component" value="Chromosome"/>
</dbReference>
<evidence type="ECO:0000256" key="2">
    <source>
        <dbReference type="ARBA" id="ARBA00022448"/>
    </source>
</evidence>
<evidence type="ECO:0000313" key="6">
    <source>
        <dbReference type="EMBL" id="QKF78281.1"/>
    </source>
</evidence>
<evidence type="ECO:0000256" key="3">
    <source>
        <dbReference type="ARBA" id="ARBA00022729"/>
    </source>
</evidence>
<dbReference type="InterPro" id="IPR006059">
    <property type="entry name" value="SBP"/>
</dbReference>
<dbReference type="KEGG" id="adz:ADFLV_2275"/>
<keyword evidence="3" id="KW-0732">Signal</keyword>